<comment type="caution">
    <text evidence="5">The sequence shown here is derived from an EMBL/GenBank/DDBJ whole genome shotgun (WGS) entry which is preliminary data.</text>
</comment>
<evidence type="ECO:0000256" key="4">
    <source>
        <dbReference type="ARBA" id="ARBA00022729"/>
    </source>
</evidence>
<dbReference type="GO" id="GO:0005576">
    <property type="term" value="C:extracellular region"/>
    <property type="evidence" value="ECO:0007669"/>
    <property type="project" value="UniProtKB-SubCell"/>
</dbReference>
<dbReference type="EMBL" id="JAYMYS010000006">
    <property type="protein sequence ID" value="KAK7389980.1"/>
    <property type="molecule type" value="Genomic_DNA"/>
</dbReference>
<proteinExistence type="inferred from homology"/>
<keyword evidence="4" id="KW-0732">Signal</keyword>
<dbReference type="Proteomes" id="UP001386955">
    <property type="component" value="Unassembled WGS sequence"/>
</dbReference>
<dbReference type="PANTHER" id="PTHR33191">
    <property type="entry name" value="RIPENING-RELATED PROTEIN 2-RELATED"/>
    <property type="match status" value="1"/>
</dbReference>
<dbReference type="Pfam" id="PF24300">
    <property type="entry name" value="KWL1"/>
    <property type="match status" value="1"/>
</dbReference>
<reference evidence="5 6" key="1">
    <citation type="submission" date="2024-01" db="EMBL/GenBank/DDBJ databases">
        <title>The genomes of 5 underutilized Papilionoideae crops provide insights into root nodulation and disease resistanc.</title>
        <authorList>
            <person name="Jiang F."/>
        </authorList>
    </citation>
    <scope>NUCLEOTIDE SEQUENCE [LARGE SCALE GENOMIC DNA]</scope>
    <source>
        <strain evidence="5">DUOXIRENSHENG_FW03</strain>
        <tissue evidence="5">Leaves</tissue>
    </source>
</reference>
<evidence type="ECO:0000313" key="5">
    <source>
        <dbReference type="EMBL" id="KAK7389980.1"/>
    </source>
</evidence>
<evidence type="ECO:0000256" key="3">
    <source>
        <dbReference type="ARBA" id="ARBA00022525"/>
    </source>
</evidence>
<keyword evidence="3" id="KW-0964">Secreted</keyword>
<evidence type="ECO:0000256" key="1">
    <source>
        <dbReference type="ARBA" id="ARBA00004613"/>
    </source>
</evidence>
<sequence>MEVALQNVKASFTQTTLYTLIVALSTGWFHNRKRCHYNITILGNGRRVSAMVVDECDSRRGCDAEHDFQPPTLLMPLKLFGVPRSDLGSIFIYNYNNSLKLLYHQ</sequence>
<accession>A0AAN9S5N4</accession>
<organism evidence="5 6">
    <name type="scientific">Psophocarpus tetragonolobus</name>
    <name type="common">Winged bean</name>
    <name type="synonym">Dolichos tetragonolobus</name>
    <dbReference type="NCBI Taxonomy" id="3891"/>
    <lineage>
        <taxon>Eukaryota</taxon>
        <taxon>Viridiplantae</taxon>
        <taxon>Streptophyta</taxon>
        <taxon>Embryophyta</taxon>
        <taxon>Tracheophyta</taxon>
        <taxon>Spermatophyta</taxon>
        <taxon>Magnoliopsida</taxon>
        <taxon>eudicotyledons</taxon>
        <taxon>Gunneridae</taxon>
        <taxon>Pentapetalae</taxon>
        <taxon>rosids</taxon>
        <taxon>fabids</taxon>
        <taxon>Fabales</taxon>
        <taxon>Fabaceae</taxon>
        <taxon>Papilionoideae</taxon>
        <taxon>50 kb inversion clade</taxon>
        <taxon>NPAAA clade</taxon>
        <taxon>indigoferoid/millettioid clade</taxon>
        <taxon>Phaseoleae</taxon>
        <taxon>Psophocarpus</taxon>
    </lineage>
</organism>
<dbReference type="Gene3D" id="2.40.40.10">
    <property type="entry name" value="RlpA-like domain"/>
    <property type="match status" value="1"/>
</dbReference>
<keyword evidence="6" id="KW-1185">Reference proteome</keyword>
<dbReference type="SUPFAM" id="SSF50685">
    <property type="entry name" value="Barwin-like endoglucanases"/>
    <property type="match status" value="1"/>
</dbReference>
<evidence type="ECO:0000313" key="6">
    <source>
        <dbReference type="Proteomes" id="UP001386955"/>
    </source>
</evidence>
<dbReference type="InterPro" id="IPR036908">
    <property type="entry name" value="RlpA-like_sf"/>
</dbReference>
<dbReference type="PANTHER" id="PTHR33191:SF74">
    <property type="entry name" value="RIPENING RELATED PROTEIN FAMILY"/>
    <property type="match status" value="1"/>
</dbReference>
<name>A0AAN9S5N4_PSOTE</name>
<dbReference type="AlphaFoldDB" id="A0AAN9S5N4"/>
<gene>
    <name evidence="5" type="ORF">VNO78_25277</name>
</gene>
<dbReference type="InterPro" id="IPR039271">
    <property type="entry name" value="Kiwellin-like"/>
</dbReference>
<comment type="similarity">
    <text evidence="2">Belongs to the kiwellin family.</text>
</comment>
<evidence type="ECO:0000256" key="2">
    <source>
        <dbReference type="ARBA" id="ARBA00005592"/>
    </source>
</evidence>
<comment type="subcellular location">
    <subcellularLocation>
        <location evidence="1">Secreted</location>
    </subcellularLocation>
</comment>
<protein>
    <submittedName>
        <fullName evidence="5">Uncharacterized protein</fullName>
    </submittedName>
</protein>